<protein>
    <recommendedName>
        <fullName evidence="4">Outer membrane lipoprotein-sorting protein</fullName>
    </recommendedName>
</protein>
<dbReference type="RefSeq" id="WP_150672430.1">
    <property type="nucleotide sequence ID" value="NZ_CABVJE010000006.1"/>
</dbReference>
<dbReference type="EMBL" id="CABVJE010000006">
    <property type="protein sequence ID" value="VVP92683.1"/>
    <property type="molecule type" value="Genomic_DNA"/>
</dbReference>
<dbReference type="Pfam" id="PF07044">
    <property type="entry name" value="DUF1329"/>
    <property type="match status" value="1"/>
</dbReference>
<dbReference type="AlphaFoldDB" id="A0A5E7TAL1"/>
<reference evidence="2 3" key="1">
    <citation type="submission" date="2019-09" db="EMBL/GenBank/DDBJ databases">
        <authorList>
            <person name="Chandra G."/>
            <person name="Truman W A."/>
        </authorList>
    </citation>
    <scope>NUCLEOTIDE SEQUENCE [LARGE SCALE GENOMIC DNA]</scope>
    <source>
        <strain evidence="2">PS938</strain>
    </source>
</reference>
<proteinExistence type="predicted"/>
<sequence length="454" mass="50742" precursor="true">MKITKSLFHAGVLGLSLLATSVIAAVPQAEADKLGKSLTPMGAEMAGNADGSIPVWKPMAKNAGTVDSKGFLSNPFASEKPLFTITAQNVDQYKDKLAPGQYAMFKRYPETYKMPVYPSHRGATVPDDVFAAIKKNATNTKLVSGGNGLENFETAIPFPIPKSGVEVIWNHITRYRGGSVTRLVTQATPQPNGSFSLVYFQDQFVFRDKMKDYDPANPGNILFYFKQKVTAPARLAGGVLLVHETLDQVKEPRSAWVYNAGQRRVRRAPQVSYDGPGTAADGLRTSDNLDMFNGAPDRYDWKLEGKKEMYIASDAYKLDDPSLKYTDIIKAGHINQDLARYELRRVWHVVATLKEGQRHIYAKRDFYIDEDTWQAAVIDHYDGRGQLWRVGEAHAENYYDKQVPWYALEALYDLQSGRYLALGMKNEEKSAYDFGFTATTSDFTPAALRQDGVR</sequence>
<evidence type="ECO:0000313" key="2">
    <source>
        <dbReference type="EMBL" id="VVP92683.1"/>
    </source>
</evidence>
<evidence type="ECO:0000313" key="3">
    <source>
        <dbReference type="Proteomes" id="UP000327191"/>
    </source>
</evidence>
<accession>A0A5E7TAL1</accession>
<dbReference type="Gene3D" id="2.50.20.10">
    <property type="entry name" value="Lipoprotein localisation LolA/LolB/LppX"/>
    <property type="match status" value="1"/>
</dbReference>
<evidence type="ECO:0000256" key="1">
    <source>
        <dbReference type="SAM" id="SignalP"/>
    </source>
</evidence>
<dbReference type="Proteomes" id="UP000327191">
    <property type="component" value="Unassembled WGS sequence"/>
</dbReference>
<name>A0A5E7TAL1_PSEFL</name>
<gene>
    <name evidence="2" type="ORF">PS938_01732</name>
</gene>
<feature type="chain" id="PRO_5022697738" description="Outer membrane lipoprotein-sorting protein" evidence="1">
    <location>
        <begin position="25"/>
        <end position="454"/>
    </location>
</feature>
<organism evidence="2 3">
    <name type="scientific">Pseudomonas fluorescens</name>
    <dbReference type="NCBI Taxonomy" id="294"/>
    <lineage>
        <taxon>Bacteria</taxon>
        <taxon>Pseudomonadati</taxon>
        <taxon>Pseudomonadota</taxon>
        <taxon>Gammaproteobacteria</taxon>
        <taxon>Pseudomonadales</taxon>
        <taxon>Pseudomonadaceae</taxon>
        <taxon>Pseudomonas</taxon>
    </lineage>
</organism>
<evidence type="ECO:0008006" key="4">
    <source>
        <dbReference type="Google" id="ProtNLM"/>
    </source>
</evidence>
<dbReference type="OrthoDB" id="178023at2"/>
<feature type="signal peptide" evidence="1">
    <location>
        <begin position="1"/>
        <end position="24"/>
    </location>
</feature>
<dbReference type="InterPro" id="IPR010752">
    <property type="entry name" value="DUF1329"/>
</dbReference>
<keyword evidence="1" id="KW-0732">Signal</keyword>
<dbReference type="CDD" id="cd16329">
    <property type="entry name" value="LolA_like"/>
    <property type="match status" value="1"/>
</dbReference>